<reference evidence="2 3" key="1">
    <citation type="submission" date="2019-09" db="EMBL/GenBank/DDBJ databases">
        <title>The hologenome of the rock-dwelling lichen Lasallia pustulata.</title>
        <authorList>
            <person name="Greshake Tzovaras B."/>
            <person name="Segers F."/>
            <person name="Bicker A."/>
            <person name="Dal Grande F."/>
            <person name="Otte J."/>
            <person name="Hankeln T."/>
            <person name="Schmitt I."/>
            <person name="Ebersberger I."/>
        </authorList>
    </citation>
    <scope>NUCLEOTIDE SEQUENCE [LARGE SCALE GENOMIC DNA]</scope>
    <source>
        <strain evidence="2">A1-1</strain>
    </source>
</reference>
<sequence length="422" mass="47260">MVLCGKSAPNCTLWALGIDHSPYQADPDIAGSGVVAAFIASAAVTLLVSHTGLLFNMIESWNDNAIDDWTARKIQRTGLLRISDKRKDFWRPVMEKVVLGLSDQQLIAGLAILTAGFLKHCSISVYHFAIVTDLAWFSSNVHLTTLNVLTRYHRARPTMRNWRVCLMVVTLVMMLAATVLQGHWAWYDSYNCDAQCLFDDLLGNVSGSPAFWMELNIFLLVFGYGGSFIYLYEPLWTKFEMFFWTVPVKRTRSGIVALHQKRMDLRASGSMVAFPAWFVLGSAEILLAMIMVFYVIVAALLGSTVFSLYVDILWFAYGLYGIITDRASASSDMAGNENEMGFGQIVAILLLASTILTCREAYVDELIKERSSEVMPTVLDRIKPLADTAEDLQMTFANEGPPVYPWEPEPVLRQRRVNTGDQ</sequence>
<gene>
    <name evidence="2" type="ORF">FRX48_00139</name>
</gene>
<name>A0A5M8PZV8_9LECA</name>
<keyword evidence="1" id="KW-1133">Transmembrane helix</keyword>
<proteinExistence type="predicted"/>
<dbReference type="InterPro" id="IPR053018">
    <property type="entry name" value="Elsinochrome_Biosynth-Asso"/>
</dbReference>
<dbReference type="PANTHER" id="PTHR37577:SF1">
    <property type="entry name" value="INTEGRAL MEMBRANE PROTEIN"/>
    <property type="match status" value="1"/>
</dbReference>
<comment type="caution">
    <text evidence="2">The sequence shown here is derived from an EMBL/GenBank/DDBJ whole genome shotgun (WGS) entry which is preliminary data.</text>
</comment>
<organism evidence="2 3">
    <name type="scientific">Lasallia pustulata</name>
    <dbReference type="NCBI Taxonomy" id="136370"/>
    <lineage>
        <taxon>Eukaryota</taxon>
        <taxon>Fungi</taxon>
        <taxon>Dikarya</taxon>
        <taxon>Ascomycota</taxon>
        <taxon>Pezizomycotina</taxon>
        <taxon>Lecanoromycetes</taxon>
        <taxon>OSLEUM clade</taxon>
        <taxon>Umbilicariomycetidae</taxon>
        <taxon>Umbilicariales</taxon>
        <taxon>Umbilicariaceae</taxon>
        <taxon>Lasallia</taxon>
    </lineage>
</organism>
<feature type="transmembrane region" description="Helical" evidence="1">
    <location>
        <begin position="161"/>
        <end position="180"/>
    </location>
</feature>
<dbReference type="EMBL" id="VXIT01000001">
    <property type="protein sequence ID" value="KAA6415424.1"/>
    <property type="molecule type" value="Genomic_DNA"/>
</dbReference>
<evidence type="ECO:0000313" key="2">
    <source>
        <dbReference type="EMBL" id="KAA6415424.1"/>
    </source>
</evidence>
<dbReference type="OrthoDB" id="5427664at2759"/>
<feature type="transmembrane region" description="Helical" evidence="1">
    <location>
        <begin position="210"/>
        <end position="232"/>
    </location>
</feature>
<keyword evidence="1" id="KW-0812">Transmembrane</keyword>
<keyword evidence="1" id="KW-0472">Membrane</keyword>
<protein>
    <submittedName>
        <fullName evidence="2">Uncharacterized protein</fullName>
    </submittedName>
</protein>
<feature type="transmembrane region" description="Helical" evidence="1">
    <location>
        <begin position="306"/>
        <end position="323"/>
    </location>
</feature>
<feature type="transmembrane region" description="Helical" evidence="1">
    <location>
        <begin position="271"/>
        <end position="300"/>
    </location>
</feature>
<dbReference type="AlphaFoldDB" id="A0A5M8PZV8"/>
<evidence type="ECO:0000256" key="1">
    <source>
        <dbReference type="SAM" id="Phobius"/>
    </source>
</evidence>
<accession>A0A5M8PZV8</accession>
<feature type="transmembrane region" description="Helical" evidence="1">
    <location>
        <begin position="29"/>
        <end position="48"/>
    </location>
</feature>
<dbReference type="PANTHER" id="PTHR37577">
    <property type="entry name" value="INTEGRAL MEMBRANE PROTEIN"/>
    <property type="match status" value="1"/>
</dbReference>
<evidence type="ECO:0000313" key="3">
    <source>
        <dbReference type="Proteomes" id="UP000324767"/>
    </source>
</evidence>
<dbReference type="Proteomes" id="UP000324767">
    <property type="component" value="Unassembled WGS sequence"/>
</dbReference>